<reference evidence="2 3" key="1">
    <citation type="journal article" date="2025" name="Microbiol. Resour. Announc.">
        <title>Draft genome sequences for Neonectria magnoliae and Neonectria punicea, canker pathogens of Liriodendron tulipifera and Acer saccharum in West Virginia.</title>
        <authorList>
            <person name="Petronek H.M."/>
            <person name="Kasson M.T."/>
            <person name="Metheny A.M."/>
            <person name="Stauder C.M."/>
            <person name="Lovett B."/>
            <person name="Lynch S.C."/>
            <person name="Garnas J.R."/>
            <person name="Kasson L.R."/>
            <person name="Stajich J.E."/>
        </authorList>
    </citation>
    <scope>NUCLEOTIDE SEQUENCE [LARGE SCALE GENOMIC DNA]</scope>
    <source>
        <strain evidence="2 3">NRRL 64651</strain>
    </source>
</reference>
<dbReference type="Proteomes" id="UP001498421">
    <property type="component" value="Unassembled WGS sequence"/>
</dbReference>
<evidence type="ECO:0000313" key="3">
    <source>
        <dbReference type="Proteomes" id="UP001498421"/>
    </source>
</evidence>
<gene>
    <name evidence="2" type="ORF">QQZ08_012562</name>
</gene>
<evidence type="ECO:0000256" key="1">
    <source>
        <dbReference type="SAM" id="MobiDB-lite"/>
    </source>
</evidence>
<organism evidence="2 3">
    <name type="scientific">Neonectria magnoliae</name>
    <dbReference type="NCBI Taxonomy" id="2732573"/>
    <lineage>
        <taxon>Eukaryota</taxon>
        <taxon>Fungi</taxon>
        <taxon>Dikarya</taxon>
        <taxon>Ascomycota</taxon>
        <taxon>Pezizomycotina</taxon>
        <taxon>Sordariomycetes</taxon>
        <taxon>Hypocreomycetidae</taxon>
        <taxon>Hypocreales</taxon>
        <taxon>Nectriaceae</taxon>
        <taxon>Neonectria</taxon>
    </lineage>
</organism>
<proteinExistence type="predicted"/>
<feature type="compositionally biased region" description="Low complexity" evidence="1">
    <location>
        <begin position="19"/>
        <end position="29"/>
    </location>
</feature>
<name>A0ABR1GYP0_9HYPO</name>
<dbReference type="EMBL" id="JAZAVK010000379">
    <property type="protein sequence ID" value="KAK7413872.1"/>
    <property type="molecule type" value="Genomic_DNA"/>
</dbReference>
<feature type="compositionally biased region" description="Basic residues" evidence="1">
    <location>
        <begin position="94"/>
        <end position="107"/>
    </location>
</feature>
<sequence length="242" mass="27093">MDSQESPEPVEKRPKTTESTETAKSTASKQTRPQTLDGSDLEDGSGPVEERSKASEKYKTAKSTASKQKRPRTQDDSDLEDGSGPAEERPKASEKKKKTVKKPRAKKPQTEDDQHDLTYDFISIMRVRELDKQYETPSWHKNLDLRPIMQPVEQYSGAADLQFNEAHEKIGYPAGILVREKWASAVAGPLVIAKYLSYRSPIELSSFVDNIVCDIVRPAILFSNSRFTDSALSHSLSLSDYA</sequence>
<feature type="region of interest" description="Disordered" evidence="1">
    <location>
        <begin position="1"/>
        <end position="114"/>
    </location>
</feature>
<keyword evidence="3" id="KW-1185">Reference proteome</keyword>
<protein>
    <submittedName>
        <fullName evidence="2">Uncharacterized protein</fullName>
    </submittedName>
</protein>
<comment type="caution">
    <text evidence="2">The sequence shown here is derived from an EMBL/GenBank/DDBJ whole genome shotgun (WGS) entry which is preliminary data.</text>
</comment>
<feature type="non-terminal residue" evidence="2">
    <location>
        <position position="242"/>
    </location>
</feature>
<evidence type="ECO:0000313" key="2">
    <source>
        <dbReference type="EMBL" id="KAK7413872.1"/>
    </source>
</evidence>
<accession>A0ABR1GYP0</accession>
<feature type="compositionally biased region" description="Basic and acidic residues" evidence="1">
    <location>
        <begin position="48"/>
        <end position="59"/>
    </location>
</feature>
<feature type="compositionally biased region" description="Basic and acidic residues" evidence="1">
    <location>
        <begin position="9"/>
        <end position="18"/>
    </location>
</feature>